<dbReference type="Proteomes" id="UP000031552">
    <property type="component" value="Unassembled WGS sequence"/>
</dbReference>
<evidence type="ECO:0000313" key="2">
    <source>
        <dbReference type="Proteomes" id="UP000031552"/>
    </source>
</evidence>
<accession>A0A090D2I1</accession>
<reference evidence="1" key="1">
    <citation type="submission" date="2013-12" db="EMBL/GenBank/DDBJ databases">
        <authorList>
            <person name="Linke B."/>
        </authorList>
    </citation>
    <scope>NUCLEOTIDE SEQUENCE [LARGE SCALE GENOMIC DNA]</scope>
    <source>
        <strain evidence="1">CRIB-18</strain>
    </source>
</reference>
<keyword evidence="2" id="KW-1185">Reference proteome</keyword>
<gene>
    <name evidence="1" type="ORF">CSEC_1559</name>
</gene>
<dbReference type="AlphaFoldDB" id="A0A090D2I1"/>
<name>A0A090D2I1_9BACT</name>
<sequence>MIKPSLIKQTIHIIKSLIELIILTLLNYKNLIITLLFNKQKGTTMQFQNSYFSGESPRVQYPTFQSYVKGEDESDFDQVEAYSDEIKEEVIKEENDTLMGDVAPYSNWELLSILKDQTDASDTEEALSHLFTCCPNSDSITLKQVPYTLYKKLENATGYDLNFVSSYFQADMPQEHLVGLCVINKSNDIPPEDAVHYSNWELVSILKDQAAISVPEEALSHLFTCCPGFDSITLNHMPYTLFKKLEKAPGYDLNFVSSYFSQDMPEDQVVGLCVINKSNDIRKEDAVHYSNWELVGNFNNQTEVSEPKDVLPDFFTIYGEFKI</sequence>
<proteinExistence type="predicted"/>
<evidence type="ECO:0000313" key="1">
    <source>
        <dbReference type="EMBL" id="CDR34373.1"/>
    </source>
</evidence>
<protein>
    <submittedName>
        <fullName evidence="1">Uncharacterized protein</fullName>
    </submittedName>
</protein>
<dbReference type="STRING" id="1437425.CSEC_1559"/>
<reference evidence="1" key="2">
    <citation type="submission" date="2014-09" db="EMBL/GenBank/DDBJ databases">
        <title>Criblamydia sequanensis harbors a mega-plasmid encoding arsenite resistance.</title>
        <authorList>
            <person name="Bertelli C."/>
            <person name="Goesmann A."/>
            <person name="Greub G."/>
        </authorList>
    </citation>
    <scope>NUCLEOTIDE SEQUENCE [LARGE SCALE GENOMIC DNA]</scope>
    <source>
        <strain evidence="1">CRIB-18</strain>
    </source>
</reference>
<dbReference type="EMBL" id="CCEJ010000007">
    <property type="protein sequence ID" value="CDR34373.1"/>
    <property type="molecule type" value="Genomic_DNA"/>
</dbReference>
<comment type="caution">
    <text evidence="1">The sequence shown here is derived from an EMBL/GenBank/DDBJ whole genome shotgun (WGS) entry which is preliminary data.</text>
</comment>
<organism evidence="1 2">
    <name type="scientific">Candidatus Criblamydia sequanensis CRIB-18</name>
    <dbReference type="NCBI Taxonomy" id="1437425"/>
    <lineage>
        <taxon>Bacteria</taxon>
        <taxon>Pseudomonadati</taxon>
        <taxon>Chlamydiota</taxon>
        <taxon>Chlamydiia</taxon>
        <taxon>Parachlamydiales</taxon>
        <taxon>Candidatus Criblamydiaceae</taxon>
        <taxon>Candidatus Criblamydia</taxon>
    </lineage>
</organism>